<feature type="compositionally biased region" description="Low complexity" evidence="1">
    <location>
        <begin position="21"/>
        <end position="39"/>
    </location>
</feature>
<sequence>MVKVLHLALFATLLISFATSDESGTSGGSDQSDSSDSGSKPLGKSKENKKHEVSNDIDCDEPNPTNKCTCDFTDGLRNLNSLYCNACQQSIFLQWEQLIESSILVNINWTVAQRIIQVYYSYQQFAKSNPDIDSILKYKSIKSYGLNLFLVKDLQSVAYSFADETIASTILLDGSNNCNLFDALRSAANSCGASTTTSATTTTSGGSTTPSACSGSTTASSGGSTTSGGSTSGGSSTTSGGSTTSGVSSTTSPTPSTTTSAPLNCSSLSSNVNVLISQITVILQNVNLTTSSQLVQIYVLLNNFFIANPGSQSLFFSVQISGFYSIQSFFDVSFKYQQSTTISTILIGDFSTSPLLLALESAYKSAFQNPNVPIVIAEELQAFYDTINAIFISTSDTNQRLKQFSLEYYQFVKDLPGIQQYLDDLKLIVSGSSWGFLSDLIFISADIVFPQVDNTQIDSLISPSSSWNQTILVQAFYSTYTNWNKTYNFHNYGWGTTQWAIFRTAYLNNNISLIISSTTLSNRQKHQRIFAVLQIFISAYVQQQFFYCIPLGSFGTLADYKKVVQTSPAWNCEIPRECFNDRNSLIIIQSDNSTLFTNGWNNFTSNLSPADKAQVQPFTNNIFNIIYGPVPPGGPDQQISQVVTQIQNCKAAVPLRAPDVDNILVGKWGHLKKFQDCQGTATITQYPS</sequence>
<keyword evidence="3" id="KW-1185">Reference proteome</keyword>
<feature type="signal peptide" evidence="2">
    <location>
        <begin position="1"/>
        <end position="20"/>
    </location>
</feature>
<feature type="compositionally biased region" description="Basic and acidic residues" evidence="1">
    <location>
        <begin position="44"/>
        <end position="54"/>
    </location>
</feature>
<organism evidence="3 4">
    <name type="scientific">Acrobeloides nanus</name>
    <dbReference type="NCBI Taxonomy" id="290746"/>
    <lineage>
        <taxon>Eukaryota</taxon>
        <taxon>Metazoa</taxon>
        <taxon>Ecdysozoa</taxon>
        <taxon>Nematoda</taxon>
        <taxon>Chromadorea</taxon>
        <taxon>Rhabditida</taxon>
        <taxon>Tylenchina</taxon>
        <taxon>Cephalobomorpha</taxon>
        <taxon>Cephaloboidea</taxon>
        <taxon>Cephalobidae</taxon>
        <taxon>Acrobeloides</taxon>
    </lineage>
</organism>
<keyword evidence="2" id="KW-0732">Signal</keyword>
<evidence type="ECO:0000313" key="4">
    <source>
        <dbReference type="WBParaSite" id="ACRNAN_scaffold1197.g20556.t1"/>
    </source>
</evidence>
<name>A0A914CLL0_9BILA</name>
<proteinExistence type="predicted"/>
<dbReference type="Proteomes" id="UP000887540">
    <property type="component" value="Unplaced"/>
</dbReference>
<accession>A0A914CLL0</accession>
<feature type="chain" id="PRO_5037847670" evidence="2">
    <location>
        <begin position="21"/>
        <end position="688"/>
    </location>
</feature>
<dbReference type="WBParaSite" id="ACRNAN_scaffold1197.g20556.t1">
    <property type="protein sequence ID" value="ACRNAN_scaffold1197.g20556.t1"/>
    <property type="gene ID" value="ACRNAN_scaffold1197.g20556"/>
</dbReference>
<protein>
    <submittedName>
        <fullName evidence="4">Uncharacterized protein</fullName>
    </submittedName>
</protein>
<feature type="region of interest" description="Disordered" evidence="1">
    <location>
        <begin position="21"/>
        <end position="58"/>
    </location>
</feature>
<evidence type="ECO:0000313" key="3">
    <source>
        <dbReference type="Proteomes" id="UP000887540"/>
    </source>
</evidence>
<dbReference type="AlphaFoldDB" id="A0A914CLL0"/>
<feature type="region of interest" description="Disordered" evidence="1">
    <location>
        <begin position="195"/>
        <end position="262"/>
    </location>
</feature>
<reference evidence="4" key="1">
    <citation type="submission" date="2022-11" db="UniProtKB">
        <authorList>
            <consortium name="WormBaseParasite"/>
        </authorList>
    </citation>
    <scope>IDENTIFICATION</scope>
</reference>
<evidence type="ECO:0000256" key="2">
    <source>
        <dbReference type="SAM" id="SignalP"/>
    </source>
</evidence>
<evidence type="ECO:0000256" key="1">
    <source>
        <dbReference type="SAM" id="MobiDB-lite"/>
    </source>
</evidence>